<dbReference type="Gene3D" id="2.130.10.10">
    <property type="entry name" value="YVTN repeat-like/Quinoprotein amine dehydrogenase"/>
    <property type="match status" value="2"/>
</dbReference>
<organism evidence="7 8">
    <name type="scientific">Chlamydomonas reinhardtii</name>
    <name type="common">Chlamydomonas smithii</name>
    <dbReference type="NCBI Taxonomy" id="3055"/>
    <lineage>
        <taxon>Eukaryota</taxon>
        <taxon>Viridiplantae</taxon>
        <taxon>Chlorophyta</taxon>
        <taxon>core chlorophytes</taxon>
        <taxon>Chlorophyceae</taxon>
        <taxon>CS clade</taxon>
        <taxon>Chlamydomonadales</taxon>
        <taxon>Chlamydomonadaceae</taxon>
        <taxon>Chlamydomonas</taxon>
    </lineage>
</organism>
<dbReference type="GeneID" id="5715149"/>
<feature type="compositionally biased region" description="Pro residues" evidence="4">
    <location>
        <begin position="884"/>
        <end position="911"/>
    </location>
</feature>
<evidence type="ECO:0000313" key="7">
    <source>
        <dbReference type="EMBL" id="PNW88182.1"/>
    </source>
</evidence>
<evidence type="ECO:0000256" key="1">
    <source>
        <dbReference type="ARBA" id="ARBA00001931"/>
    </source>
</evidence>
<dbReference type="PaxDb" id="3055-EDP00183"/>
<feature type="signal peptide" evidence="5">
    <location>
        <begin position="1"/>
        <end position="39"/>
    </location>
</feature>
<proteinExistence type="inferred from homology"/>
<evidence type="ECO:0000256" key="4">
    <source>
        <dbReference type="SAM" id="MobiDB-lite"/>
    </source>
</evidence>
<evidence type="ECO:0000313" key="8">
    <source>
        <dbReference type="Proteomes" id="UP000006906"/>
    </source>
</evidence>
<dbReference type="InterPro" id="IPR011047">
    <property type="entry name" value="Quinoprotein_ADH-like_sf"/>
</dbReference>
<protein>
    <recommendedName>
        <fullName evidence="6">Pyrrolo-quinoline quinone repeat domain-containing protein</fullName>
    </recommendedName>
</protein>
<evidence type="ECO:0000256" key="2">
    <source>
        <dbReference type="ARBA" id="ARBA00008156"/>
    </source>
</evidence>
<feature type="domain" description="Pyrrolo-quinoline quinone repeat" evidence="6">
    <location>
        <begin position="65"/>
        <end position="188"/>
    </location>
</feature>
<dbReference type="RefSeq" id="XP_042928340.1">
    <property type="nucleotide sequence ID" value="XM_043058426.1"/>
</dbReference>
<dbReference type="OrthoDB" id="416253at2759"/>
<keyword evidence="8" id="KW-1185">Reference proteome</keyword>
<dbReference type="PANTHER" id="PTHR32303:SF10">
    <property type="entry name" value="OUTER MEMBRANE PROTEIN ASSEMBLY FACTOR BAMB"/>
    <property type="match status" value="1"/>
</dbReference>
<dbReference type="SUPFAM" id="SSF50998">
    <property type="entry name" value="Quinoprotein alcohol dehydrogenase-like"/>
    <property type="match status" value="2"/>
</dbReference>
<reference evidence="7 8" key="1">
    <citation type="journal article" date="2007" name="Science">
        <title>The Chlamydomonas genome reveals the evolution of key animal and plant functions.</title>
        <authorList>
            <person name="Merchant S.S."/>
            <person name="Prochnik S.E."/>
            <person name="Vallon O."/>
            <person name="Harris E.H."/>
            <person name="Karpowicz S.J."/>
            <person name="Witman G.B."/>
            <person name="Terry A."/>
            <person name="Salamov A."/>
            <person name="Fritz-Laylin L.K."/>
            <person name="Marechal-Drouard L."/>
            <person name="Marshall W.F."/>
            <person name="Qu L.H."/>
            <person name="Nelson D.R."/>
            <person name="Sanderfoot A.A."/>
            <person name="Spalding M.H."/>
            <person name="Kapitonov V.V."/>
            <person name="Ren Q."/>
            <person name="Ferris P."/>
            <person name="Lindquist E."/>
            <person name="Shapiro H."/>
            <person name="Lucas S.M."/>
            <person name="Grimwood J."/>
            <person name="Schmutz J."/>
            <person name="Cardol P."/>
            <person name="Cerutti H."/>
            <person name="Chanfreau G."/>
            <person name="Chen C.L."/>
            <person name="Cognat V."/>
            <person name="Croft M.T."/>
            <person name="Dent R."/>
            <person name="Dutcher S."/>
            <person name="Fernandez E."/>
            <person name="Fukuzawa H."/>
            <person name="Gonzalez-Ballester D."/>
            <person name="Gonzalez-Halphen D."/>
            <person name="Hallmann A."/>
            <person name="Hanikenne M."/>
            <person name="Hippler M."/>
            <person name="Inwood W."/>
            <person name="Jabbari K."/>
            <person name="Kalanon M."/>
            <person name="Kuras R."/>
            <person name="Lefebvre P.A."/>
            <person name="Lemaire S.D."/>
            <person name="Lobanov A.V."/>
            <person name="Lohr M."/>
            <person name="Manuell A."/>
            <person name="Meier I."/>
            <person name="Mets L."/>
            <person name="Mittag M."/>
            <person name="Mittelmeier T."/>
            <person name="Moroney J.V."/>
            <person name="Moseley J."/>
            <person name="Napoli C."/>
            <person name="Nedelcu A.M."/>
            <person name="Niyogi K."/>
            <person name="Novoselov S.V."/>
            <person name="Paulsen I.T."/>
            <person name="Pazour G."/>
            <person name="Purton S."/>
            <person name="Ral J.P."/>
            <person name="Riano-Pachon D.M."/>
            <person name="Riekhof W."/>
            <person name="Rymarquis L."/>
            <person name="Schroda M."/>
            <person name="Stern D."/>
            <person name="Umen J."/>
            <person name="Willows R."/>
            <person name="Wilson N."/>
            <person name="Zimmer S.L."/>
            <person name="Allmer J."/>
            <person name="Balk J."/>
            <person name="Bisova K."/>
            <person name="Chen C.J."/>
            <person name="Elias M."/>
            <person name="Gendler K."/>
            <person name="Hauser C."/>
            <person name="Lamb M.R."/>
            <person name="Ledford H."/>
            <person name="Long J.C."/>
            <person name="Minagawa J."/>
            <person name="Page M.D."/>
            <person name="Pan J."/>
            <person name="Pootakham W."/>
            <person name="Roje S."/>
            <person name="Rose A."/>
            <person name="Stahlberg E."/>
            <person name="Terauchi A.M."/>
            <person name="Yang P."/>
            <person name="Ball S."/>
            <person name="Bowler C."/>
            <person name="Dieckmann C.L."/>
            <person name="Gladyshev V.N."/>
            <person name="Green P."/>
            <person name="Jorgensen R."/>
            <person name="Mayfield S."/>
            <person name="Mueller-Roeber B."/>
            <person name="Rajamani S."/>
            <person name="Sayre R.T."/>
            <person name="Brokstein P."/>
            <person name="Dubchak I."/>
            <person name="Goodstein D."/>
            <person name="Hornick L."/>
            <person name="Huang Y.W."/>
            <person name="Jhaveri J."/>
            <person name="Luo Y."/>
            <person name="Martinez D."/>
            <person name="Ngau W.C."/>
            <person name="Otillar B."/>
            <person name="Poliakov A."/>
            <person name="Porter A."/>
            <person name="Szajkowski L."/>
            <person name="Werner G."/>
            <person name="Zhou K."/>
            <person name="Grigoriev I.V."/>
            <person name="Rokhsar D.S."/>
            <person name="Grossman A.R."/>
        </authorList>
    </citation>
    <scope>NUCLEOTIDE SEQUENCE [LARGE SCALE GENOMIC DNA]</scope>
    <source>
        <strain evidence="8">CC-503</strain>
    </source>
</reference>
<feature type="domain" description="Pyrrolo-quinoline quinone repeat" evidence="6">
    <location>
        <begin position="211"/>
        <end position="334"/>
    </location>
</feature>
<dbReference type="InterPro" id="IPR002372">
    <property type="entry name" value="PQQ_rpt_dom"/>
</dbReference>
<keyword evidence="5" id="KW-0732">Signal</keyword>
<feature type="region of interest" description="Disordered" evidence="4">
    <location>
        <begin position="856"/>
        <end position="924"/>
    </location>
</feature>
<keyword evidence="3" id="KW-0560">Oxidoreductase</keyword>
<evidence type="ECO:0000256" key="5">
    <source>
        <dbReference type="SAM" id="SignalP"/>
    </source>
</evidence>
<dbReference type="InterPro" id="IPR015943">
    <property type="entry name" value="WD40/YVTN_repeat-like_dom_sf"/>
</dbReference>
<dbReference type="Pfam" id="PF13360">
    <property type="entry name" value="PQQ_2"/>
    <property type="match status" value="3"/>
</dbReference>
<dbReference type="Gramene" id="PNW88182">
    <property type="protein sequence ID" value="PNW88182"/>
    <property type="gene ID" value="CHLRE_01g017900v5"/>
</dbReference>
<dbReference type="InterPro" id="IPR018391">
    <property type="entry name" value="PQQ_b-propeller_rpt"/>
</dbReference>
<comment type="cofactor">
    <cofactor evidence="1">
        <name>pyrroloquinoline quinone</name>
        <dbReference type="ChEBI" id="CHEBI:58442"/>
    </cofactor>
</comment>
<comment type="similarity">
    <text evidence="2">Belongs to the bacterial PQQ dehydrogenase family.</text>
</comment>
<dbReference type="SMART" id="SM00564">
    <property type="entry name" value="PQQ"/>
    <property type="match status" value="6"/>
</dbReference>
<name>A0A2K3E5W3_CHLRE</name>
<sequence length="1053" mass="113143">MAMQGSQQQRGRRDWSRQWSQLWAPLLVMTAYCALVAKSQTPQVCWNRDLGDYGGQQLSTTDIADGSILTSGGDSLVCFEKTGQRRWLFRFNRKTEVVADNQTFTYSARQDGASPFIAVSSTGLVYLAAADAVLYALDVRTGDLVWHWRDSPSTFESITYGDGRVYVSTTDFKTYALDVVTGEVLWGTQFRRVSSWTTGWFKGVFVRPDVDGRVWGVDAETGDLIWMFNMGAEIQYRWDPELHFHPSGIGFMMARPSQIWAYNVTSGDVLWKMNAREGYMSPDNDGDNRQTFEVWGDLVIAQDEGAVETNPNKYGILQALDVFTGVRVWIRDDVYPGKYGMVVTEGLLVYTTYIPDMSTLDVSSSLLISAMGPDHQDVWNWQRDGATPAGQIQALDGLVFALQGEIANTTFNGLGSSTVLVALPATPSVICPPDVKSPPITVNNNQQGTNAVIAPPPPPFVSGKPFCWTHSFSYKPLGSPTSDGVRAYGQDNAGLVIAVYLDTGAIAWKATCGPDSNSLYYPSNVVVVDGVVYLGCSNLDVQARDAATGHLLWRRPFQLTPDRAAYRGGIIGNPAVANGKIVISKPDGFLQALNITNGQLVWSYDTGILAADSVGIRDGVAYAIARHNAEVRYSTIVAVDLDTGVEVFAKPLEPKWAMEPGRLNFRHDNTLVYATWWPDAQLQATTIGRDGGDLAWNYPISDSTGVYSVLVVSGEDLGLPHDALFYNDNEGLVTALALGSDGPTEVMWTVDLTDARLWPGVENLLTPGQSDWAQITYSNQTLYVPTTQGMFVVGATNGEALWSDLRSRLNANIHVIERPGGPQVIYGRYLSNFESNTPQCRPPKPSGLVTKISVRGSVPADGGEEPSTPTDAPAPDSRPVPVTASPPPSVTPAPAPSPSPSPPPSPSPAPVRSPSRSSSPPPPPVCPPCPAINCSAPAKRPSSPAAVAVALGLSGLPYNIVKADSKLRDRVAGAVEKLVSGKVTGFVRVRVLGVESTAGGTAAVLRLSLQRSGGASATAVASAIEDAALNGKLQEVVLAAKVPAKVRSVVLKV</sequence>
<feature type="chain" id="PRO_5014436553" description="Pyrrolo-quinoline quinone repeat domain-containing protein" evidence="5">
    <location>
        <begin position="40"/>
        <end position="1053"/>
    </location>
</feature>
<dbReference type="GO" id="GO:0016491">
    <property type="term" value="F:oxidoreductase activity"/>
    <property type="evidence" value="ECO:0007669"/>
    <property type="project" value="UniProtKB-KW"/>
</dbReference>
<evidence type="ECO:0000259" key="6">
    <source>
        <dbReference type="Pfam" id="PF13360"/>
    </source>
</evidence>
<dbReference type="InParanoid" id="A0A2K3E5W3"/>
<dbReference type="KEGG" id="cre:CHLRE_01g017900v5"/>
<dbReference type="Proteomes" id="UP000006906">
    <property type="component" value="Chromosome 1"/>
</dbReference>
<evidence type="ECO:0000256" key="3">
    <source>
        <dbReference type="ARBA" id="ARBA00023002"/>
    </source>
</evidence>
<accession>A0A2K3E5W3</accession>
<feature type="domain" description="Pyrrolo-quinoline quinone repeat" evidence="6">
    <location>
        <begin position="468"/>
        <end position="630"/>
    </location>
</feature>
<gene>
    <name evidence="7" type="ORF">CHLRE_01g017900v5</name>
</gene>
<dbReference type="ExpressionAtlas" id="A0A2K3E5W3">
    <property type="expression patterns" value="baseline"/>
</dbReference>
<dbReference type="PANTHER" id="PTHR32303">
    <property type="entry name" value="QUINOPROTEIN ALCOHOL DEHYDROGENASE (CYTOCHROME C)"/>
    <property type="match status" value="1"/>
</dbReference>
<dbReference type="AlphaFoldDB" id="A0A2K3E5W3"/>
<dbReference type="EMBL" id="CM008962">
    <property type="protein sequence ID" value="PNW88182.1"/>
    <property type="molecule type" value="Genomic_DNA"/>
</dbReference>